<protein>
    <submittedName>
        <fullName evidence="5">Uncharacterized protein</fullName>
    </submittedName>
</protein>
<gene>
    <name evidence="5" type="ORF">C6P11_03880</name>
</gene>
<dbReference type="Pfam" id="PF06030">
    <property type="entry name" value="WxLIP_PGBD"/>
    <property type="match status" value="1"/>
</dbReference>
<feature type="chain" id="PRO_5021487367" evidence="2">
    <location>
        <begin position="27"/>
        <end position="354"/>
    </location>
</feature>
<keyword evidence="1" id="KW-0812">Transmembrane</keyword>
<evidence type="ECO:0000256" key="1">
    <source>
        <dbReference type="SAM" id="Phobius"/>
    </source>
</evidence>
<feature type="domain" description="WxL Interacting Protein peptidoglycan binding" evidence="3">
    <location>
        <begin position="33"/>
        <end position="148"/>
    </location>
</feature>
<evidence type="ECO:0000313" key="6">
    <source>
        <dbReference type="Proteomes" id="UP000297646"/>
    </source>
</evidence>
<dbReference type="EMBL" id="PVSN01000021">
    <property type="protein sequence ID" value="TGE74118.1"/>
    <property type="molecule type" value="Genomic_DNA"/>
</dbReference>
<dbReference type="InterPro" id="IPR010317">
    <property type="entry name" value="WxLIP_PGBD"/>
</dbReference>
<dbReference type="InterPro" id="IPR021759">
    <property type="entry name" value="WxLIP_HBD"/>
</dbReference>
<keyword evidence="2" id="KW-0732">Signal</keyword>
<evidence type="ECO:0000256" key="2">
    <source>
        <dbReference type="SAM" id="SignalP"/>
    </source>
</evidence>
<keyword evidence="1" id="KW-1133">Transmembrane helix</keyword>
<evidence type="ECO:0000259" key="4">
    <source>
        <dbReference type="Pfam" id="PF11797"/>
    </source>
</evidence>
<keyword evidence="1" id="KW-0472">Membrane</keyword>
<dbReference type="AlphaFoldDB" id="A0A4Z0S0S2"/>
<sequence length="354" mass="39201">MKRKLQLALAVALAIGVSQVGTTAFADNSALGVDPIFPESQIDPKVGYYDLNVQPNQEQTLQVTLMNGSAKPLRVHMSANPASTNDNGVIEYGQNKIKPDSSLKANVGRMITIQKEVTIPANSSTVVSAKLAVQPAHFNGVAVGGLSFLTDPDKGSQKAKGMQIRNRYAYDVAVVLHESNDTVKPDLHMRKVRAALVNYHTAVLARLQNNQPAFITDMNSHAVVYNAKTHKKILTEDKKSQKVAPNSHFDYTMMFADGQKLAPGKYVADINLKANEGHWHFKQSFDVSGQKAHAINKQNVTVSHFAWWQTLLLLLVFLLLVLLITYLVRRNRKQAAELRRLKSGVREVKNDEKN</sequence>
<dbReference type="Pfam" id="PF11797">
    <property type="entry name" value="WxLIP_HBD"/>
    <property type="match status" value="1"/>
</dbReference>
<dbReference type="OrthoDB" id="2365961at2"/>
<dbReference type="RefSeq" id="WP_135518734.1">
    <property type="nucleotide sequence ID" value="NZ_PVSN01000021.1"/>
</dbReference>
<feature type="signal peptide" evidence="2">
    <location>
        <begin position="1"/>
        <end position="26"/>
    </location>
</feature>
<comment type="caution">
    <text evidence="5">The sequence shown here is derived from an EMBL/GenBank/DDBJ whole genome shotgun (WGS) entry which is preliminary data.</text>
</comment>
<accession>A0A4Z0S0S2</accession>
<dbReference type="Proteomes" id="UP000297646">
    <property type="component" value="Unassembled WGS sequence"/>
</dbReference>
<evidence type="ECO:0000259" key="3">
    <source>
        <dbReference type="Pfam" id="PF06030"/>
    </source>
</evidence>
<feature type="domain" description="WxL Interacting Protein host binding" evidence="4">
    <location>
        <begin position="160"/>
        <end position="297"/>
    </location>
</feature>
<proteinExistence type="predicted"/>
<organism evidence="5 6">
    <name type="scientific">Weissella confusa</name>
    <name type="common">Lactobacillus confusus</name>
    <dbReference type="NCBI Taxonomy" id="1583"/>
    <lineage>
        <taxon>Bacteria</taxon>
        <taxon>Bacillati</taxon>
        <taxon>Bacillota</taxon>
        <taxon>Bacilli</taxon>
        <taxon>Lactobacillales</taxon>
        <taxon>Lactobacillaceae</taxon>
        <taxon>Weissella</taxon>
    </lineage>
</organism>
<feature type="transmembrane region" description="Helical" evidence="1">
    <location>
        <begin position="305"/>
        <end position="328"/>
    </location>
</feature>
<reference evidence="5 6" key="1">
    <citation type="submission" date="2018-03" db="EMBL/GenBank/DDBJ databases">
        <title>Genome sequencing of Weissella confusa isolates.</title>
        <authorList>
            <person name="Kajala I."/>
            <person name="Baruah R."/>
            <person name="Bergsveinson J."/>
            <person name="Juvonen R."/>
            <person name="Ziola B."/>
        </authorList>
    </citation>
    <scope>NUCLEOTIDE SEQUENCE [LARGE SCALE GENOMIC DNA]</scope>
    <source>
        <strain evidence="5 6">VTT E-062653</strain>
    </source>
</reference>
<name>A0A4Z0S0S2_WEICO</name>
<evidence type="ECO:0000313" key="5">
    <source>
        <dbReference type="EMBL" id="TGE74118.1"/>
    </source>
</evidence>